<evidence type="ECO:0000313" key="2">
    <source>
        <dbReference type="EMBL" id="ABX05916.1"/>
    </source>
</evidence>
<feature type="chain" id="PRO_5002734620" evidence="1">
    <location>
        <begin position="25"/>
        <end position="433"/>
    </location>
</feature>
<evidence type="ECO:0000256" key="1">
    <source>
        <dbReference type="SAM" id="SignalP"/>
    </source>
</evidence>
<keyword evidence="3" id="KW-1185">Reference proteome</keyword>
<dbReference type="BioCyc" id="HAUR316274:GHYA-3316-MONOMER"/>
<dbReference type="EMBL" id="CP000875">
    <property type="protein sequence ID" value="ABX05916.1"/>
    <property type="molecule type" value="Genomic_DNA"/>
</dbReference>
<sequence length="433" mass="49238">MKWQWVCRLGLLLSLGFFSNPVAATQSQTLSREIVSEHTITQLKLDGNWLAWRTWRTDFVNYTSELWVTNLTTGTSVSLGSIQNETYDFFIDNGRVIWRDKHHVYQYDLATQTNTILQVPHQQNHMRWTVAGDWLIWLELEGSPPQLTNQIWKWHLAGNQAPVLVGSEVATIYGIDSLQSDGEIISWAYATHVVVKNSVCSEIHYLALDGSQAPQKLTEPACNIGIKQNLLLNKNFYYCNNQHLYARTLANTEILINENNCRFDALYGFSGSGNFLVALNYGEHTTSQISVVGVDIRQKSMFTIDRFGYSDSGRPLIHIDNSLVAWSDNRGAKPVIHVRPIAEVVPTAPRQAADPLLENRSYYPESQHSLGGLFEQYWQKNGAWQCLAIRKAKNLAKSMPILVKLIRCNCLSVSATNITLNWLAHHMRFRWGV</sequence>
<dbReference type="HOGENOM" id="CLU_632788_0_0_0"/>
<name>A9B7Y3_HERA2</name>
<dbReference type="InParanoid" id="A9B7Y3"/>
<gene>
    <name evidence="2" type="ordered locus">Haur_3279</name>
</gene>
<organism evidence="2 3">
    <name type="scientific">Herpetosiphon aurantiacus (strain ATCC 23779 / DSM 785 / 114-95)</name>
    <dbReference type="NCBI Taxonomy" id="316274"/>
    <lineage>
        <taxon>Bacteria</taxon>
        <taxon>Bacillati</taxon>
        <taxon>Chloroflexota</taxon>
        <taxon>Chloroflexia</taxon>
        <taxon>Herpetosiphonales</taxon>
        <taxon>Herpetosiphonaceae</taxon>
        <taxon>Herpetosiphon</taxon>
    </lineage>
</organism>
<evidence type="ECO:0000313" key="3">
    <source>
        <dbReference type="Proteomes" id="UP000000787"/>
    </source>
</evidence>
<keyword evidence="1" id="KW-0732">Signal</keyword>
<dbReference type="InterPro" id="IPR011042">
    <property type="entry name" value="6-blade_b-propeller_TolB-like"/>
</dbReference>
<accession>A9B7Y3</accession>
<dbReference type="SUPFAM" id="SSF69304">
    <property type="entry name" value="Tricorn protease N-terminal domain"/>
    <property type="match status" value="1"/>
</dbReference>
<dbReference type="Gene3D" id="2.120.10.30">
    <property type="entry name" value="TolB, C-terminal domain"/>
    <property type="match status" value="1"/>
</dbReference>
<feature type="signal peptide" evidence="1">
    <location>
        <begin position="1"/>
        <end position="24"/>
    </location>
</feature>
<protein>
    <submittedName>
        <fullName evidence="2">Uncharacterized protein</fullName>
    </submittedName>
</protein>
<dbReference type="Proteomes" id="UP000000787">
    <property type="component" value="Chromosome"/>
</dbReference>
<dbReference type="KEGG" id="hau:Haur_3279"/>
<proteinExistence type="predicted"/>
<dbReference type="AlphaFoldDB" id="A9B7Y3"/>
<reference evidence="2 3" key="1">
    <citation type="journal article" date="2011" name="Stand. Genomic Sci.">
        <title>Complete genome sequence of the filamentous gliding predatory bacterium Herpetosiphon aurantiacus type strain (114-95(T)).</title>
        <authorList>
            <person name="Kiss H."/>
            <person name="Nett M."/>
            <person name="Domin N."/>
            <person name="Martin K."/>
            <person name="Maresca J.A."/>
            <person name="Copeland A."/>
            <person name="Lapidus A."/>
            <person name="Lucas S."/>
            <person name="Berry K.W."/>
            <person name="Glavina Del Rio T."/>
            <person name="Dalin E."/>
            <person name="Tice H."/>
            <person name="Pitluck S."/>
            <person name="Richardson P."/>
            <person name="Bruce D."/>
            <person name="Goodwin L."/>
            <person name="Han C."/>
            <person name="Detter J.C."/>
            <person name="Schmutz J."/>
            <person name="Brettin T."/>
            <person name="Land M."/>
            <person name="Hauser L."/>
            <person name="Kyrpides N.C."/>
            <person name="Ivanova N."/>
            <person name="Goker M."/>
            <person name="Woyke T."/>
            <person name="Klenk H.P."/>
            <person name="Bryant D.A."/>
        </authorList>
    </citation>
    <scope>NUCLEOTIDE SEQUENCE [LARGE SCALE GENOMIC DNA]</scope>
    <source>
        <strain evidence="3">ATCC 23779 / DSM 785 / 114-95</strain>
    </source>
</reference>